<dbReference type="PANTHER" id="PTHR13526">
    <property type="entry name" value="TRANSCRIPTION FACTOR SPT20 HOMOLOG"/>
    <property type="match status" value="1"/>
</dbReference>
<feature type="domain" description="PHL" evidence="3">
    <location>
        <begin position="672"/>
        <end position="823"/>
    </location>
</feature>
<feature type="compositionally biased region" description="Polar residues" evidence="1">
    <location>
        <begin position="283"/>
        <end position="293"/>
    </location>
</feature>
<feature type="compositionally biased region" description="Low complexity" evidence="1">
    <location>
        <begin position="1241"/>
        <end position="1263"/>
    </location>
</feature>
<dbReference type="Proteomes" id="UP000029121">
    <property type="component" value="Unassembled WGS sequence"/>
</dbReference>
<feature type="compositionally biased region" description="Basic and acidic residues" evidence="1">
    <location>
        <begin position="523"/>
        <end position="534"/>
    </location>
</feature>
<keyword evidence="5" id="KW-1185">Reference proteome</keyword>
<evidence type="ECO:0000259" key="3">
    <source>
        <dbReference type="Pfam" id="PF20474"/>
    </source>
</evidence>
<feature type="region of interest" description="Disordered" evidence="1">
    <location>
        <begin position="608"/>
        <end position="628"/>
    </location>
</feature>
<accession>R0HUJ2</accession>
<feature type="region of interest" description="Disordered" evidence="1">
    <location>
        <begin position="1160"/>
        <end position="1325"/>
    </location>
</feature>
<feature type="region of interest" description="Disordered" evidence="1">
    <location>
        <begin position="283"/>
        <end position="306"/>
    </location>
</feature>
<dbReference type="eggNOG" id="ENOG502SE7N">
    <property type="taxonomic scope" value="Eukaryota"/>
</dbReference>
<dbReference type="EMBL" id="KB870806">
    <property type="protein sequence ID" value="EOA33489.1"/>
    <property type="molecule type" value="Genomic_DNA"/>
</dbReference>
<feature type="compositionally biased region" description="Polar residues" evidence="1">
    <location>
        <begin position="509"/>
        <end position="521"/>
    </location>
</feature>
<organism evidence="4 5">
    <name type="scientific">Capsella rubella</name>
    <dbReference type="NCBI Taxonomy" id="81985"/>
    <lineage>
        <taxon>Eukaryota</taxon>
        <taxon>Viridiplantae</taxon>
        <taxon>Streptophyta</taxon>
        <taxon>Embryophyta</taxon>
        <taxon>Tracheophyta</taxon>
        <taxon>Spermatophyta</taxon>
        <taxon>Magnoliopsida</taxon>
        <taxon>eudicotyledons</taxon>
        <taxon>Gunneridae</taxon>
        <taxon>Pentapetalae</taxon>
        <taxon>rosids</taxon>
        <taxon>malvids</taxon>
        <taxon>Brassicales</taxon>
        <taxon>Brassicaceae</taxon>
        <taxon>Camelineae</taxon>
        <taxon>Capsella</taxon>
    </lineage>
</organism>
<dbReference type="InterPro" id="IPR046467">
    <property type="entry name" value="PHL_dom"/>
</dbReference>
<dbReference type="GO" id="GO:0000124">
    <property type="term" value="C:SAGA complex"/>
    <property type="evidence" value="ECO:0007669"/>
    <property type="project" value="InterPro"/>
</dbReference>
<dbReference type="STRING" id="81985.R0HUJ2"/>
<dbReference type="OrthoDB" id="1932706at2759"/>
<feature type="region of interest" description="Disordered" evidence="1">
    <location>
        <begin position="470"/>
        <end position="493"/>
    </location>
</feature>
<feature type="region of interest" description="Disordered" evidence="1">
    <location>
        <begin position="908"/>
        <end position="939"/>
    </location>
</feature>
<feature type="compositionally biased region" description="Polar residues" evidence="1">
    <location>
        <begin position="1293"/>
        <end position="1325"/>
    </location>
</feature>
<feature type="compositionally biased region" description="Polar residues" evidence="1">
    <location>
        <begin position="349"/>
        <end position="359"/>
    </location>
</feature>
<evidence type="ECO:0008006" key="6">
    <source>
        <dbReference type="Google" id="ProtNLM"/>
    </source>
</evidence>
<feature type="region of interest" description="Disordered" evidence="1">
    <location>
        <begin position="506"/>
        <end position="564"/>
    </location>
</feature>
<feature type="compositionally biased region" description="Low complexity" evidence="1">
    <location>
        <begin position="908"/>
        <end position="930"/>
    </location>
</feature>
<evidence type="ECO:0000313" key="4">
    <source>
        <dbReference type="EMBL" id="EOA33489.1"/>
    </source>
</evidence>
<feature type="compositionally biased region" description="Low complexity" evidence="1">
    <location>
        <begin position="1160"/>
        <end position="1218"/>
    </location>
</feature>
<dbReference type="Pfam" id="PF12090">
    <property type="entry name" value="Spt20_SEP"/>
    <property type="match status" value="1"/>
</dbReference>
<evidence type="ECO:0000259" key="2">
    <source>
        <dbReference type="Pfam" id="PF12090"/>
    </source>
</evidence>
<reference evidence="5" key="1">
    <citation type="journal article" date="2013" name="Nat. Genet.">
        <title>The Capsella rubella genome and the genomic consequences of rapid mating system evolution.</title>
        <authorList>
            <person name="Slotte T."/>
            <person name="Hazzouri K.M."/>
            <person name="Agren J.A."/>
            <person name="Koenig D."/>
            <person name="Maumus F."/>
            <person name="Guo Y.L."/>
            <person name="Steige K."/>
            <person name="Platts A.E."/>
            <person name="Escobar J.S."/>
            <person name="Newman L.K."/>
            <person name="Wang W."/>
            <person name="Mandakova T."/>
            <person name="Vello E."/>
            <person name="Smith L.M."/>
            <person name="Henz S.R."/>
            <person name="Steffen J."/>
            <person name="Takuno S."/>
            <person name="Brandvain Y."/>
            <person name="Coop G."/>
            <person name="Andolfatto P."/>
            <person name="Hu T.T."/>
            <person name="Blanchette M."/>
            <person name="Clark R.M."/>
            <person name="Quesneville H."/>
            <person name="Nordborg M."/>
            <person name="Gaut B.S."/>
            <person name="Lysak M.A."/>
            <person name="Jenkins J."/>
            <person name="Grimwood J."/>
            <person name="Chapman J."/>
            <person name="Prochnik S."/>
            <person name="Shu S."/>
            <person name="Rokhsar D."/>
            <person name="Schmutz J."/>
            <person name="Weigel D."/>
            <person name="Wright S.I."/>
        </authorList>
    </citation>
    <scope>NUCLEOTIDE SEQUENCE [LARGE SCALE GENOMIC DNA]</scope>
    <source>
        <strain evidence="5">cv. Monte Gargano</strain>
    </source>
</reference>
<feature type="domain" description="Spt20-like SEP" evidence="2">
    <location>
        <begin position="67"/>
        <end position="215"/>
    </location>
</feature>
<dbReference type="InterPro" id="IPR021950">
    <property type="entry name" value="Spt20"/>
</dbReference>
<feature type="compositionally biased region" description="Polar residues" evidence="1">
    <location>
        <begin position="1264"/>
        <end position="1286"/>
    </location>
</feature>
<feature type="compositionally biased region" description="Polar residues" evidence="1">
    <location>
        <begin position="863"/>
        <end position="879"/>
    </location>
</feature>
<dbReference type="GO" id="GO:0006357">
    <property type="term" value="P:regulation of transcription by RNA polymerase II"/>
    <property type="evidence" value="ECO:0007669"/>
    <property type="project" value="TreeGrafter"/>
</dbReference>
<dbReference type="PANTHER" id="PTHR13526:SF8">
    <property type="entry name" value="TRANSCRIPTION FACTOR SPT20 HOMOLOG"/>
    <property type="match status" value="1"/>
</dbReference>
<protein>
    <recommendedName>
        <fullName evidence="6">Transcription factor Spt20</fullName>
    </recommendedName>
</protein>
<dbReference type="InterPro" id="IPR046468">
    <property type="entry name" value="Spt20-like_SEP"/>
</dbReference>
<sequence length="1325" mass="143521">MGVSFKISKVGRKFRPKIVTDSATPESPEELNSKAIVLSGKTKGIDERNAGDVSGFSKSSLPDISPEHEVSFTLSLYPNGYSVGKPSEAVQQTSFRDVPKVLQPYDRAAESLLSAIEAGRLPGDILEDIPCKFVDGVVICEVHDYRKHTPDQVSPVVNKLRLKMSLENVVKDIPSMSDNSWTYGDLMEVESRILKALQPELCLDPVPRLDRLSKNPVSAKLDLSLSTLRKKRLRQMAEVTVMSQNKMHGKKVCIDRLPESSERGNMPGHLIMQQTHNNQAIQNPGTNMLTGLRTQPLHDTPNSSMALIPPQQQRYLGTGNIRNMQDQGSNSVSVSGASPGGLDAMMSYGSDSMNPGTSFQRKRESQEGQISSMPGLNKRTRVSHMGPDGVPHQQLGQRMDGLHGTDTNWKNTLLQQQDMLGRSIQYPNTNIARFSPQQMEGVMNQEGGPMQFPASQQGTMRYTSKEEPFETGKIDGSMRNNMPGVGSDANELDPRIQSRMPHNAFMRSNFPQTSWNVNPGQQIEKDPRKEEQYSRRISAQSPRLSAGAPPQSPHSSKSGEFSGGSMGNHYGAVAAAQKDKAVTSIPAIGATQSVGSSANDAMQQRQHQTQMAAKRRTNSLPKTQVMSTVGSPVSVNTVSVPVNARSPAVGPQTSGDHAILDRFSKIERVAARYQLNCKKHKVDEYSRRPRVYAKQSLANCLSNLSNEEDFKDEDKALSKSIFGGSMNTCKKRVMNFAKMERVMQGTVSSFVPKIRTKLVMSEKSVDGTVAWYQGDIDDGDVSLAEDFFLALPNTHIADLLAAQFKLLMASEGYIMEEHILAKPNHGDTGPIGSQPNTAGGYPRGYSANDMQQYGDAVAGQASGEASKQGNAGSAPVNSTQNILGNARMLPPANSQALQMSQGLLSGVSMPMQPQQLDPQQSALLSSHSQQKNQQSMFTQQQHPQMQRPSMILPTNPLSAINSMSQSSAMQPGGQMANKYSPLQLQMLQQQQQAAMQKKIMMGLGSGMMGMGSMGNSIAGLGALGNQLNMAGRGIGGTGISSSMSVPGIGNMGQNPMNLNPASNLNAISQQLRSGALTPQQNALFTQLRMNMTNRGGVMGAPQAGISGVSGARQMHPSSAGLSMLDQNSLNRANLQRAAAMGNMGPPKLMPGMNLYMNQQQLQQQQQIQQQPQQQQLQHQQQLQQPMSQPSQQLAQSPQQQLQQHELPQQAQQQQPQQQATGSPLQSVLSPPQVGSPSAGISQQLQQSSPQQMSQRTPMSPQQMNQRTPMSPQISSGTMHPMSTSNLEACPASPQLSSQTMGSVGSITNSPMELQGPKNNSAGNNS</sequence>
<gene>
    <name evidence="4" type="ORF">CARUB_v10019669mg</name>
</gene>
<dbReference type="GO" id="GO:0003712">
    <property type="term" value="F:transcription coregulator activity"/>
    <property type="evidence" value="ECO:0007669"/>
    <property type="project" value="InterPro"/>
</dbReference>
<evidence type="ECO:0000313" key="5">
    <source>
        <dbReference type="Proteomes" id="UP000029121"/>
    </source>
</evidence>
<evidence type="ECO:0000256" key="1">
    <source>
        <dbReference type="SAM" id="MobiDB-lite"/>
    </source>
</evidence>
<feature type="region of interest" description="Disordered" evidence="1">
    <location>
        <begin position="825"/>
        <end position="879"/>
    </location>
</feature>
<feature type="compositionally biased region" description="Polar residues" evidence="1">
    <location>
        <begin position="1219"/>
        <end position="1240"/>
    </location>
</feature>
<dbReference type="Pfam" id="PF20474">
    <property type="entry name" value="PHL"/>
    <property type="match status" value="1"/>
</dbReference>
<proteinExistence type="predicted"/>
<name>R0HUJ2_9BRAS</name>
<feature type="compositionally biased region" description="Polar residues" evidence="1">
    <location>
        <begin position="321"/>
        <end position="336"/>
    </location>
</feature>
<feature type="region of interest" description="Disordered" evidence="1">
    <location>
        <begin position="321"/>
        <end position="377"/>
    </location>
</feature>